<reference evidence="1 2" key="1">
    <citation type="submission" date="2015-08" db="EMBL/GenBank/DDBJ databases">
        <title>Complete genome sequence of Rufibacter tibetensis strain 1351t, a radiation-resistant bacterium from tibet plateau.</title>
        <authorList>
            <person name="Dai J."/>
        </authorList>
    </citation>
    <scope>NUCLEOTIDE SEQUENCE [LARGE SCALE GENOMIC DNA]</scope>
    <source>
        <strain evidence="1 2">1351</strain>
    </source>
</reference>
<sequence>MASACVLEMCIDFVKSKTMEAKNTSRSFFFIGAEEKMMKVFGFKRIVYGNGQLYFTKTL</sequence>
<evidence type="ECO:0000313" key="1">
    <source>
        <dbReference type="EMBL" id="ALI99127.1"/>
    </source>
</evidence>
<organism evidence="1 2">
    <name type="scientific">Rufibacter tibetensis</name>
    <dbReference type="NCBI Taxonomy" id="512763"/>
    <lineage>
        <taxon>Bacteria</taxon>
        <taxon>Pseudomonadati</taxon>
        <taxon>Bacteroidota</taxon>
        <taxon>Cytophagia</taxon>
        <taxon>Cytophagales</taxon>
        <taxon>Hymenobacteraceae</taxon>
        <taxon>Rufibacter</taxon>
    </lineage>
</organism>
<dbReference type="KEGG" id="rti:DC20_09260"/>
<dbReference type="AlphaFoldDB" id="A0A0P0CRN7"/>
<dbReference type="EMBL" id="CP012643">
    <property type="protein sequence ID" value="ALI99127.1"/>
    <property type="molecule type" value="Genomic_DNA"/>
</dbReference>
<gene>
    <name evidence="1" type="ORF">DC20_09260</name>
</gene>
<dbReference type="Proteomes" id="UP000061382">
    <property type="component" value="Chromosome"/>
</dbReference>
<proteinExistence type="predicted"/>
<dbReference type="PATRIC" id="fig|512763.3.peg.2043"/>
<name>A0A0P0CRN7_9BACT</name>
<accession>A0A0P0CRN7</accession>
<protein>
    <submittedName>
        <fullName evidence="1">Uncharacterized protein</fullName>
    </submittedName>
</protein>
<keyword evidence="2" id="KW-1185">Reference proteome</keyword>
<evidence type="ECO:0000313" key="2">
    <source>
        <dbReference type="Proteomes" id="UP000061382"/>
    </source>
</evidence>